<organism evidence="2">
    <name type="scientific">Aphanomyces astaci</name>
    <name type="common">Crayfish plague agent</name>
    <dbReference type="NCBI Taxonomy" id="112090"/>
    <lineage>
        <taxon>Eukaryota</taxon>
        <taxon>Sar</taxon>
        <taxon>Stramenopiles</taxon>
        <taxon>Oomycota</taxon>
        <taxon>Saprolegniomycetes</taxon>
        <taxon>Saprolegniales</taxon>
        <taxon>Verrucalvaceae</taxon>
        <taxon>Aphanomyces</taxon>
    </lineage>
</organism>
<accession>W4FP76</accession>
<dbReference type="GeneID" id="20817420"/>
<dbReference type="VEuPathDB" id="FungiDB:H257_15424"/>
<feature type="region of interest" description="Disordered" evidence="1">
    <location>
        <begin position="1"/>
        <end position="23"/>
    </location>
</feature>
<name>W4FP76_APHAT</name>
<protein>
    <submittedName>
        <fullName evidence="2">Uncharacterized protein</fullName>
    </submittedName>
</protein>
<proteinExistence type="predicted"/>
<gene>
    <name evidence="2" type="ORF">H257_15424</name>
</gene>
<evidence type="ECO:0000256" key="1">
    <source>
        <dbReference type="SAM" id="MobiDB-lite"/>
    </source>
</evidence>
<reference evidence="2" key="1">
    <citation type="submission" date="2013-12" db="EMBL/GenBank/DDBJ databases">
        <title>The Genome Sequence of Aphanomyces astaci APO3.</title>
        <authorList>
            <consortium name="The Broad Institute Genomics Platform"/>
            <person name="Russ C."/>
            <person name="Tyler B."/>
            <person name="van West P."/>
            <person name="Dieguez-Uribeondo J."/>
            <person name="Young S.K."/>
            <person name="Zeng Q."/>
            <person name="Gargeya S."/>
            <person name="Fitzgerald M."/>
            <person name="Abouelleil A."/>
            <person name="Alvarado L."/>
            <person name="Chapman S.B."/>
            <person name="Gainer-Dewar J."/>
            <person name="Goldberg J."/>
            <person name="Griggs A."/>
            <person name="Gujja S."/>
            <person name="Hansen M."/>
            <person name="Howarth C."/>
            <person name="Imamovic A."/>
            <person name="Ireland A."/>
            <person name="Larimer J."/>
            <person name="McCowan C."/>
            <person name="Murphy C."/>
            <person name="Pearson M."/>
            <person name="Poon T.W."/>
            <person name="Priest M."/>
            <person name="Roberts A."/>
            <person name="Saif S."/>
            <person name="Shea T."/>
            <person name="Sykes S."/>
            <person name="Wortman J."/>
            <person name="Nusbaum C."/>
            <person name="Birren B."/>
        </authorList>
    </citation>
    <scope>NUCLEOTIDE SEQUENCE [LARGE SCALE GENOMIC DNA]</scope>
    <source>
        <strain evidence="2">APO3</strain>
    </source>
</reference>
<dbReference type="AlphaFoldDB" id="W4FP76"/>
<dbReference type="RefSeq" id="XP_009841839.1">
    <property type="nucleotide sequence ID" value="XM_009843537.1"/>
</dbReference>
<dbReference type="EMBL" id="KI913183">
    <property type="protein sequence ID" value="ETV68614.1"/>
    <property type="molecule type" value="Genomic_DNA"/>
</dbReference>
<evidence type="ECO:0000313" key="2">
    <source>
        <dbReference type="EMBL" id="ETV68614.1"/>
    </source>
</evidence>
<sequence>MNGRNKDQMSPNPNEPHPTWHGWCGRREFEQELDDIDVMVRAAKRRMDNPITFTAFTDAPFDTRSRTQSRYALAHAARSGVSRSSSALASLPTCSFSTDKASYLAAKNPT</sequence>